<evidence type="ECO:0000313" key="1">
    <source>
        <dbReference type="EMBL" id="GAA4972004.1"/>
    </source>
</evidence>
<dbReference type="Pfam" id="PF10974">
    <property type="entry name" value="DUF2804"/>
    <property type="match status" value="1"/>
</dbReference>
<dbReference type="PANTHER" id="PTHR35868:SF4">
    <property type="entry name" value="DUF2804 DOMAIN-CONTAINING PROTEIN"/>
    <property type="match status" value="1"/>
</dbReference>
<evidence type="ECO:0008006" key="3">
    <source>
        <dbReference type="Google" id="ProtNLM"/>
    </source>
</evidence>
<dbReference type="PANTHER" id="PTHR35868">
    <property type="entry name" value="DUF2804 DOMAIN-CONTAINING PROTEIN-RELATED"/>
    <property type="match status" value="1"/>
</dbReference>
<dbReference type="RefSeq" id="WP_345677155.1">
    <property type="nucleotide sequence ID" value="NZ_BAABHS010000014.1"/>
</dbReference>
<organism evidence="1 2">
    <name type="scientific">Yinghuangia aomiensis</name>
    <dbReference type="NCBI Taxonomy" id="676205"/>
    <lineage>
        <taxon>Bacteria</taxon>
        <taxon>Bacillati</taxon>
        <taxon>Actinomycetota</taxon>
        <taxon>Actinomycetes</taxon>
        <taxon>Kitasatosporales</taxon>
        <taxon>Streptomycetaceae</taxon>
        <taxon>Yinghuangia</taxon>
    </lineage>
</organism>
<proteinExistence type="predicted"/>
<name>A0ABP9HJK6_9ACTN</name>
<comment type="caution">
    <text evidence="1">The sequence shown here is derived from an EMBL/GenBank/DDBJ whole genome shotgun (WGS) entry which is preliminary data.</text>
</comment>
<dbReference type="EMBL" id="BAABHS010000014">
    <property type="protein sequence ID" value="GAA4972004.1"/>
    <property type="molecule type" value="Genomic_DNA"/>
</dbReference>
<accession>A0ABP9HJK6</accession>
<gene>
    <name evidence="1" type="ORF">GCM10023205_42530</name>
</gene>
<evidence type="ECO:0000313" key="2">
    <source>
        <dbReference type="Proteomes" id="UP001500466"/>
    </source>
</evidence>
<dbReference type="Proteomes" id="UP001500466">
    <property type="component" value="Unassembled WGS sequence"/>
</dbReference>
<sequence length="337" mass="36404">MPDPRNLVDAGTRHYGRFGARPANVNPLDEFGGLTRVLRGLRLKEWIGFTLLHPDWYASLIMQDAHYLASSEFYAYDRARGALHQHAANARGGSLGLPADLLGGSRCAFRRGGYALAYEFAQASGRHRLRFDIAATAKAPAVSGELELDAAAATAPLSVSSRLPGGGRMYTHKAVFPVEGTLRVGDAEVVFDGEHDLAILDEHKSLLPYRTSWLWGTFAAPSAAGVVGANFADRAEVPGEQEESCIWSPTAAEPLADITFTPESDDPAAPWRIRSADGRLDVLFEPEGRKVVEHQLGILAIDYFQAFGTYTGTLRTAGATHTVSGVHGVCESMRARL</sequence>
<protein>
    <recommendedName>
        <fullName evidence="3">DUF2804 domain-containing protein</fullName>
    </recommendedName>
</protein>
<reference evidence="2" key="1">
    <citation type="journal article" date="2019" name="Int. J. Syst. Evol. Microbiol.">
        <title>The Global Catalogue of Microorganisms (GCM) 10K type strain sequencing project: providing services to taxonomists for standard genome sequencing and annotation.</title>
        <authorList>
            <consortium name="The Broad Institute Genomics Platform"/>
            <consortium name="The Broad Institute Genome Sequencing Center for Infectious Disease"/>
            <person name="Wu L."/>
            <person name="Ma J."/>
        </authorList>
    </citation>
    <scope>NUCLEOTIDE SEQUENCE [LARGE SCALE GENOMIC DNA]</scope>
    <source>
        <strain evidence="2">JCM 17986</strain>
    </source>
</reference>
<dbReference type="InterPro" id="IPR021243">
    <property type="entry name" value="DUF2804"/>
</dbReference>
<keyword evidence="2" id="KW-1185">Reference proteome</keyword>